<dbReference type="PANTHER" id="PTHR37809:SF1">
    <property type="entry name" value="RIBOSOMAL PROTEIN S12 METHYLTHIOTRANSFERASE ACCESSORY FACTOR YCAO"/>
    <property type="match status" value="1"/>
</dbReference>
<feature type="domain" description="YcaO" evidence="1">
    <location>
        <begin position="138"/>
        <end position="533"/>
    </location>
</feature>
<dbReference type="AlphaFoldDB" id="A0A923L8G2"/>
<evidence type="ECO:0000313" key="3">
    <source>
        <dbReference type="Proteomes" id="UP000637359"/>
    </source>
</evidence>
<protein>
    <submittedName>
        <fullName evidence="2">YcaO-like family protein</fullName>
    </submittedName>
</protein>
<dbReference type="PANTHER" id="PTHR37809">
    <property type="entry name" value="RIBOSOMAL PROTEIN S12 METHYLTHIOTRANSFERASE ACCESSORY FACTOR YCAO"/>
    <property type="match status" value="1"/>
</dbReference>
<sequence>MNQHFSRPDLNQVDLKIIEELKQKVMEEEGHYYFAYNLLTKDIIKLFMIKYPQCSVCGEKESINLLKETAIISVNDRLNDGFREREFDEVIKVLQNNIESFLHPLFGLFDTHSRNISDSMPLISLYVTLGRRKFDAHGRRSTYKGSFFTSILEGLERFHGIAPPTTSSYYTSEQSLMEEKQQFISLHQFLRLSESLFTEDFVQVEKYSTETDIFWRYVYSFNDKRYILVPEEVIYFSTHDFYEKPHDKRYILDSSNGIALGSNEIEASIGGLFEVIERDSFLVHWYSKSSPLRVEGIENIGNKNINLMIAYLQSIGYKVHIFDVTLESEVPSFWVLLELEDKETDEDRIALYTTAGTNINPEEAIESALVEASTSIRSFIGYQKLIYKGVKPTDFMEDYRKIKKLEDHLYLYSSPKMRFAFDFAIHTKRIIDANELMKKRSTYLNKFSSQRELFDNIINKLTPHHEVYQANLSSRTLKILGFNCVKILIPTMQNIGFGYLYQNINQERIQQAVQLNNLDGETEVMNREPHPFP</sequence>
<name>A0A923L8G2_9BACI</name>
<dbReference type="InterPro" id="IPR003776">
    <property type="entry name" value="YcaO-like_dom"/>
</dbReference>
<organism evidence="2 3">
    <name type="scientific">Ornithinibacillus hominis</name>
    <dbReference type="NCBI Taxonomy" id="2763055"/>
    <lineage>
        <taxon>Bacteria</taxon>
        <taxon>Bacillati</taxon>
        <taxon>Bacillota</taxon>
        <taxon>Bacilli</taxon>
        <taxon>Bacillales</taxon>
        <taxon>Bacillaceae</taxon>
        <taxon>Ornithinibacillus</taxon>
    </lineage>
</organism>
<keyword evidence="3" id="KW-1185">Reference proteome</keyword>
<evidence type="ECO:0000259" key="1">
    <source>
        <dbReference type="PROSITE" id="PS51664"/>
    </source>
</evidence>
<reference evidence="2" key="1">
    <citation type="submission" date="2020-08" db="EMBL/GenBank/DDBJ databases">
        <title>Genome public.</title>
        <authorList>
            <person name="Liu C."/>
            <person name="Sun Q."/>
        </authorList>
    </citation>
    <scope>NUCLEOTIDE SEQUENCE</scope>
    <source>
        <strain evidence="2">BX22</strain>
    </source>
</reference>
<dbReference type="Pfam" id="PF02624">
    <property type="entry name" value="YcaO"/>
    <property type="match status" value="1"/>
</dbReference>
<comment type="caution">
    <text evidence="2">The sequence shown here is derived from an EMBL/GenBank/DDBJ whole genome shotgun (WGS) entry which is preliminary data.</text>
</comment>
<dbReference type="EMBL" id="JACOOL010000014">
    <property type="protein sequence ID" value="MBC5638297.1"/>
    <property type="molecule type" value="Genomic_DNA"/>
</dbReference>
<dbReference type="Proteomes" id="UP000637359">
    <property type="component" value="Unassembled WGS sequence"/>
</dbReference>
<gene>
    <name evidence="2" type="ORF">H8S33_16065</name>
</gene>
<dbReference type="RefSeq" id="WP_186871006.1">
    <property type="nucleotide sequence ID" value="NZ_JACOOL010000014.1"/>
</dbReference>
<dbReference type="Gene3D" id="3.30.1330.230">
    <property type="match status" value="1"/>
</dbReference>
<proteinExistence type="predicted"/>
<dbReference type="PROSITE" id="PS51664">
    <property type="entry name" value="YCAO"/>
    <property type="match status" value="1"/>
</dbReference>
<evidence type="ECO:0000313" key="2">
    <source>
        <dbReference type="EMBL" id="MBC5638297.1"/>
    </source>
</evidence>
<accession>A0A923L8G2</accession>